<evidence type="ECO:0000313" key="3">
    <source>
        <dbReference type="EMBL" id="KAG9242202.1"/>
    </source>
</evidence>
<proteinExistence type="predicted"/>
<dbReference type="PROSITE" id="PS00028">
    <property type="entry name" value="ZINC_FINGER_C2H2_1"/>
    <property type="match status" value="1"/>
</dbReference>
<keyword evidence="4" id="KW-1185">Reference proteome</keyword>
<name>A0A9P8CCZ1_9HELO</name>
<evidence type="ECO:0000259" key="2">
    <source>
        <dbReference type="PROSITE" id="PS00028"/>
    </source>
</evidence>
<protein>
    <recommendedName>
        <fullName evidence="2">C2H2-type domain-containing protein</fullName>
    </recommendedName>
</protein>
<comment type="caution">
    <text evidence="3">The sequence shown here is derived from an EMBL/GenBank/DDBJ whole genome shotgun (WGS) entry which is preliminary data.</text>
</comment>
<dbReference type="EMBL" id="MU254100">
    <property type="protein sequence ID" value="KAG9242202.1"/>
    <property type="molecule type" value="Genomic_DNA"/>
</dbReference>
<reference evidence="3" key="1">
    <citation type="journal article" date="2021" name="IMA Fungus">
        <title>Genomic characterization of three marine fungi, including Emericellopsis atlantica sp. nov. with signatures of a generalist lifestyle and marine biomass degradation.</title>
        <authorList>
            <person name="Hagestad O.C."/>
            <person name="Hou L."/>
            <person name="Andersen J.H."/>
            <person name="Hansen E.H."/>
            <person name="Altermark B."/>
            <person name="Li C."/>
            <person name="Kuhnert E."/>
            <person name="Cox R.J."/>
            <person name="Crous P.W."/>
            <person name="Spatafora J.W."/>
            <person name="Lail K."/>
            <person name="Amirebrahimi M."/>
            <person name="Lipzen A."/>
            <person name="Pangilinan J."/>
            <person name="Andreopoulos W."/>
            <person name="Hayes R.D."/>
            <person name="Ng V."/>
            <person name="Grigoriev I.V."/>
            <person name="Jackson S.A."/>
            <person name="Sutton T.D.S."/>
            <person name="Dobson A.D.W."/>
            <person name="Rama T."/>
        </authorList>
    </citation>
    <scope>NUCLEOTIDE SEQUENCE</scope>
    <source>
        <strain evidence="3">TRa3180A</strain>
    </source>
</reference>
<feature type="domain" description="C2H2-type" evidence="2">
    <location>
        <begin position="15"/>
        <end position="38"/>
    </location>
</feature>
<feature type="compositionally biased region" description="Low complexity" evidence="1">
    <location>
        <begin position="167"/>
        <end position="183"/>
    </location>
</feature>
<dbReference type="Proteomes" id="UP000887226">
    <property type="component" value="Unassembled WGS sequence"/>
</dbReference>
<dbReference type="GO" id="GO:0003677">
    <property type="term" value="F:DNA binding"/>
    <property type="evidence" value="ECO:0007669"/>
    <property type="project" value="InterPro"/>
</dbReference>
<feature type="compositionally biased region" description="Basic residues" evidence="1">
    <location>
        <begin position="102"/>
        <end position="112"/>
    </location>
</feature>
<feature type="compositionally biased region" description="Acidic residues" evidence="1">
    <location>
        <begin position="188"/>
        <end position="209"/>
    </location>
</feature>
<dbReference type="InterPro" id="IPR013087">
    <property type="entry name" value="Znf_C2H2_type"/>
</dbReference>
<dbReference type="PRINTS" id="PR00929">
    <property type="entry name" value="ATHOOK"/>
</dbReference>
<evidence type="ECO:0000313" key="4">
    <source>
        <dbReference type="Proteomes" id="UP000887226"/>
    </source>
</evidence>
<dbReference type="InterPro" id="IPR017956">
    <property type="entry name" value="AT_hook_DNA-bd_motif"/>
</dbReference>
<accession>A0A9P8CCZ1</accession>
<feature type="region of interest" description="Disordered" evidence="1">
    <location>
        <begin position="98"/>
        <end position="209"/>
    </location>
</feature>
<gene>
    <name evidence="3" type="ORF">BJ878DRAFT_516664</name>
</gene>
<feature type="compositionally biased region" description="Basic residues" evidence="1">
    <location>
        <begin position="155"/>
        <end position="166"/>
    </location>
</feature>
<dbReference type="SMART" id="SM00384">
    <property type="entry name" value="AT_hook"/>
    <property type="match status" value="3"/>
</dbReference>
<sequence>MAHKPTIDGSKAIPCPDPRCSLAFSSVDELRYHSQDAHCCDLQKFTARGSTSRAMSKENSNCSSEPKALDETKQIDFVNETMETLPCLCLESFAPEDDTGIKRKRGRPRKHCVTSSGELHSPAPKGEPSSKTKRGRSTKYGSKLGLASPSVKGKLGIKRTRGRPRRYSASSTGSSYRSTSSQSHDVQDLELGDELEVSNNESESESEYELVESSERHFLQGGYWVSSKRRRKDNYLVTLSRAVASRPQIVIYV</sequence>
<dbReference type="AlphaFoldDB" id="A0A9P8CCZ1"/>
<evidence type="ECO:0000256" key="1">
    <source>
        <dbReference type="SAM" id="MobiDB-lite"/>
    </source>
</evidence>
<organism evidence="3 4">
    <name type="scientific">Calycina marina</name>
    <dbReference type="NCBI Taxonomy" id="1763456"/>
    <lineage>
        <taxon>Eukaryota</taxon>
        <taxon>Fungi</taxon>
        <taxon>Dikarya</taxon>
        <taxon>Ascomycota</taxon>
        <taxon>Pezizomycotina</taxon>
        <taxon>Leotiomycetes</taxon>
        <taxon>Helotiales</taxon>
        <taxon>Pezizellaceae</taxon>
        <taxon>Calycina</taxon>
    </lineage>
</organism>